<dbReference type="Proteomes" id="UP000032233">
    <property type="component" value="Unassembled WGS sequence"/>
</dbReference>
<proteinExistence type="inferred from homology"/>
<dbReference type="STRING" id="1429043.X474_05265"/>
<keyword evidence="8" id="KW-0472">Membrane</keyword>
<dbReference type="AlphaFoldDB" id="A0A0D2JAJ8"/>
<dbReference type="InParanoid" id="A0A0D2JAJ8"/>
<dbReference type="GO" id="GO:0008444">
    <property type="term" value="F:CDP-diacylglycerol-glycerol-3-phosphate 3-phosphatidyltransferase activity"/>
    <property type="evidence" value="ECO:0007669"/>
    <property type="project" value="UniProtKB-EC"/>
</dbReference>
<dbReference type="InterPro" id="IPR004570">
    <property type="entry name" value="Phosphatidylglycerol_P_synth"/>
</dbReference>
<keyword evidence="8" id="KW-1133">Transmembrane helix</keyword>
<feature type="transmembrane region" description="Helical" evidence="8">
    <location>
        <begin position="133"/>
        <end position="153"/>
    </location>
</feature>
<reference evidence="9 10" key="1">
    <citation type="submission" date="2013-11" db="EMBL/GenBank/DDBJ databases">
        <title>Metagenomic analysis of a methanogenic consortium involved in long chain n-alkane degradation.</title>
        <authorList>
            <person name="Davidova I.A."/>
            <person name="Callaghan A.V."/>
            <person name="Wawrik B."/>
            <person name="Pruitt S."/>
            <person name="Marks C."/>
            <person name="Duncan K.E."/>
            <person name="Suflita J.M."/>
        </authorList>
    </citation>
    <scope>NUCLEOTIDE SEQUENCE [LARGE SCALE GENOMIC DNA]</scope>
    <source>
        <strain evidence="9 10">SPR</strain>
    </source>
</reference>
<dbReference type="Pfam" id="PF01066">
    <property type="entry name" value="CDP-OH_P_transf"/>
    <property type="match status" value="1"/>
</dbReference>
<evidence type="ECO:0000313" key="9">
    <source>
        <dbReference type="EMBL" id="KIX15154.1"/>
    </source>
</evidence>
<evidence type="ECO:0000256" key="7">
    <source>
        <dbReference type="RuleBase" id="RU003750"/>
    </source>
</evidence>
<keyword evidence="5 7" id="KW-0808">Transferase</keyword>
<sequence length="212" mass="23362">MANIITLSRVPLLLLLVGLLYLPWGWSILTALVLLPILFLMDWLDGYVARSKNQVTDLGSVLDIAIDRVVENTLWLVFAHLGRAPIWIPILFIIRSFVIDGLRGYALSRGQSAFGMMHSRWGRFLVSGRLMRGLYGLAKGGAFTALIMGQALTIMGPQELAVSLPSLSGVIPWVPWVEAVTMYLTAALCLARGIPVLLDVRKYLGTEPQTTD</sequence>
<name>A0A0D2JAJ8_9BACT</name>
<evidence type="ECO:0000256" key="3">
    <source>
        <dbReference type="ARBA" id="ARBA00013170"/>
    </source>
</evidence>
<feature type="transmembrane region" description="Helical" evidence="8">
    <location>
        <begin position="173"/>
        <end position="194"/>
    </location>
</feature>
<dbReference type="InterPro" id="IPR000462">
    <property type="entry name" value="CDP-OH_P_trans"/>
</dbReference>
<comment type="similarity">
    <text evidence="2 7">Belongs to the CDP-alcohol phosphatidyltransferase class-I family.</text>
</comment>
<dbReference type="GO" id="GO:0016020">
    <property type="term" value="C:membrane"/>
    <property type="evidence" value="ECO:0007669"/>
    <property type="project" value="InterPro"/>
</dbReference>
<feature type="transmembrane region" description="Helical" evidence="8">
    <location>
        <begin position="12"/>
        <end position="41"/>
    </location>
</feature>
<feature type="transmembrane region" description="Helical" evidence="8">
    <location>
        <begin position="86"/>
        <end position="107"/>
    </location>
</feature>
<gene>
    <name evidence="9" type="ORF">X474_05265</name>
</gene>
<dbReference type="GO" id="GO:0008654">
    <property type="term" value="P:phospholipid biosynthetic process"/>
    <property type="evidence" value="ECO:0007669"/>
    <property type="project" value="InterPro"/>
</dbReference>
<evidence type="ECO:0000256" key="6">
    <source>
        <dbReference type="ARBA" id="ARBA00048586"/>
    </source>
</evidence>
<dbReference type="PIRSF" id="PIRSF000847">
    <property type="entry name" value="Phos_ph_gly_syn"/>
    <property type="match status" value="1"/>
</dbReference>
<dbReference type="InterPro" id="IPR048254">
    <property type="entry name" value="CDP_ALCOHOL_P_TRANSF_CS"/>
</dbReference>
<accession>A0A0D2JAJ8</accession>
<evidence type="ECO:0000256" key="1">
    <source>
        <dbReference type="ARBA" id="ARBA00005042"/>
    </source>
</evidence>
<organism evidence="9 10">
    <name type="scientific">Dethiosulfatarculus sandiegensis</name>
    <dbReference type="NCBI Taxonomy" id="1429043"/>
    <lineage>
        <taxon>Bacteria</taxon>
        <taxon>Pseudomonadati</taxon>
        <taxon>Thermodesulfobacteriota</taxon>
        <taxon>Desulfarculia</taxon>
        <taxon>Desulfarculales</taxon>
        <taxon>Desulfarculaceae</taxon>
        <taxon>Dethiosulfatarculus</taxon>
    </lineage>
</organism>
<keyword evidence="10" id="KW-1185">Reference proteome</keyword>
<evidence type="ECO:0000256" key="5">
    <source>
        <dbReference type="ARBA" id="ARBA00022679"/>
    </source>
</evidence>
<evidence type="ECO:0000256" key="8">
    <source>
        <dbReference type="SAM" id="Phobius"/>
    </source>
</evidence>
<keyword evidence="8" id="KW-0812">Transmembrane</keyword>
<dbReference type="EMBL" id="AZAC01000004">
    <property type="protein sequence ID" value="KIX15154.1"/>
    <property type="molecule type" value="Genomic_DNA"/>
</dbReference>
<dbReference type="Gene3D" id="1.20.120.1760">
    <property type="match status" value="1"/>
</dbReference>
<dbReference type="PROSITE" id="PS00379">
    <property type="entry name" value="CDP_ALCOHOL_P_TRANSF"/>
    <property type="match status" value="1"/>
</dbReference>
<evidence type="ECO:0000313" key="10">
    <source>
        <dbReference type="Proteomes" id="UP000032233"/>
    </source>
</evidence>
<evidence type="ECO:0000256" key="2">
    <source>
        <dbReference type="ARBA" id="ARBA00010441"/>
    </source>
</evidence>
<comment type="catalytic activity">
    <reaction evidence="6">
        <text>a CDP-1,2-diacyl-sn-glycerol + sn-glycerol 3-phosphate = a 1,2-diacyl-sn-glycero-3-phospho-(1'-sn-glycero-3'-phosphate) + CMP + H(+)</text>
        <dbReference type="Rhea" id="RHEA:12593"/>
        <dbReference type="ChEBI" id="CHEBI:15378"/>
        <dbReference type="ChEBI" id="CHEBI:57597"/>
        <dbReference type="ChEBI" id="CHEBI:58332"/>
        <dbReference type="ChEBI" id="CHEBI:60110"/>
        <dbReference type="ChEBI" id="CHEBI:60377"/>
        <dbReference type="EC" id="2.7.8.5"/>
    </reaction>
</comment>
<evidence type="ECO:0000256" key="4">
    <source>
        <dbReference type="ARBA" id="ARBA00014944"/>
    </source>
</evidence>
<dbReference type="EC" id="2.7.8.5" evidence="3"/>
<protein>
    <recommendedName>
        <fullName evidence="4">CDP-diacylglycerol--glycerol-3-phosphate 3-phosphatidyltransferase</fullName>
        <ecNumber evidence="3">2.7.8.5</ecNumber>
    </recommendedName>
</protein>
<comment type="caution">
    <text evidence="9">The sequence shown here is derived from an EMBL/GenBank/DDBJ whole genome shotgun (WGS) entry which is preliminary data.</text>
</comment>
<dbReference type="InterPro" id="IPR043130">
    <property type="entry name" value="CDP-OH_PTrfase_TM_dom"/>
</dbReference>
<comment type="pathway">
    <text evidence="1">Phospholipid metabolism; phosphatidylglycerol biosynthesis; phosphatidylglycerol from CDP-diacylglycerol: step 1/2.</text>
</comment>